<keyword evidence="4" id="KW-1185">Reference proteome</keyword>
<dbReference type="PANTHER" id="PTHR13061:SF29">
    <property type="entry name" value="GAMMA CARBONIC ANHYDRASE-LIKE 1, MITOCHONDRIAL-RELATED"/>
    <property type="match status" value="1"/>
</dbReference>
<dbReference type="InterPro" id="IPR050484">
    <property type="entry name" value="Transf_Hexapept/Carb_Anhydrase"/>
</dbReference>
<dbReference type="PANTHER" id="PTHR13061">
    <property type="entry name" value="DYNACTIN SUBUNIT P25"/>
    <property type="match status" value="1"/>
</dbReference>
<dbReference type="EMBL" id="AGEI01000019">
    <property type="protein sequence ID" value="EHR34658.1"/>
    <property type="molecule type" value="Genomic_DNA"/>
</dbReference>
<dbReference type="Pfam" id="PF00132">
    <property type="entry name" value="Hexapep"/>
    <property type="match status" value="1"/>
</dbReference>
<dbReference type="eggNOG" id="COG0663">
    <property type="taxonomic scope" value="Bacteria"/>
</dbReference>
<dbReference type="SUPFAM" id="SSF52038">
    <property type="entry name" value="Barstar-related"/>
    <property type="match status" value="1"/>
</dbReference>
<accession>H3NMR7</accession>
<reference evidence="3 4" key="1">
    <citation type="submission" date="2012-01" db="EMBL/GenBank/DDBJ databases">
        <title>The Genome Sequence of Helcococcus kunzii ATCC 51366.</title>
        <authorList>
            <consortium name="The Broad Institute Genome Sequencing Platform"/>
            <person name="Earl A."/>
            <person name="Ward D."/>
            <person name="Feldgarden M."/>
            <person name="Gevers D."/>
            <person name="Huys G."/>
            <person name="Young S.K."/>
            <person name="Zeng Q."/>
            <person name="Gargeya S."/>
            <person name="Fitzgerald M."/>
            <person name="Haas B."/>
            <person name="Abouelleil A."/>
            <person name="Alvarado L."/>
            <person name="Arachchi H.M."/>
            <person name="Berlin A."/>
            <person name="Chapman S.B."/>
            <person name="Gearin G."/>
            <person name="Goldberg J."/>
            <person name="Griggs A."/>
            <person name="Gujja S."/>
            <person name="Hansen M."/>
            <person name="Heiman D."/>
            <person name="Howarth C."/>
            <person name="Larimer J."/>
            <person name="Lui A."/>
            <person name="MacDonald P.J.P."/>
            <person name="McCowen C."/>
            <person name="Montmayeur A."/>
            <person name="Murphy C."/>
            <person name="Neiman D."/>
            <person name="Pearson M."/>
            <person name="Priest M."/>
            <person name="Roberts A."/>
            <person name="Saif S."/>
            <person name="Shea T."/>
            <person name="Sisk P."/>
            <person name="Stolte C."/>
            <person name="Sykes S."/>
            <person name="Wortman J."/>
            <person name="Nusbaum C."/>
            <person name="Birren B."/>
        </authorList>
    </citation>
    <scope>NUCLEOTIDE SEQUENCE [LARGE SCALE GENOMIC DNA]</scope>
    <source>
        <strain evidence="3 4">ATCC 51366</strain>
    </source>
</reference>
<evidence type="ECO:0000259" key="2">
    <source>
        <dbReference type="Pfam" id="PF01337"/>
    </source>
</evidence>
<dbReference type="HOGENOM" id="CLU_968989_0_0_9"/>
<dbReference type="SUPFAM" id="SSF51161">
    <property type="entry name" value="Trimeric LpxA-like enzymes"/>
    <property type="match status" value="1"/>
</dbReference>
<dbReference type="GeneID" id="96999851"/>
<evidence type="ECO:0000256" key="1">
    <source>
        <dbReference type="ARBA" id="ARBA00006845"/>
    </source>
</evidence>
<dbReference type="PATRIC" id="fig|883114.3.peg.621"/>
<organism evidence="3 4">
    <name type="scientific">Helcococcus kunzii ATCC 51366</name>
    <dbReference type="NCBI Taxonomy" id="883114"/>
    <lineage>
        <taxon>Bacteria</taxon>
        <taxon>Bacillati</taxon>
        <taxon>Bacillota</taxon>
        <taxon>Tissierellia</taxon>
        <taxon>Tissierellales</taxon>
        <taxon>Peptoniphilaceae</taxon>
        <taxon>Helcococcus</taxon>
    </lineage>
</organism>
<dbReference type="Proteomes" id="UP000004191">
    <property type="component" value="Unassembled WGS sequence"/>
</dbReference>
<evidence type="ECO:0000313" key="4">
    <source>
        <dbReference type="Proteomes" id="UP000004191"/>
    </source>
</evidence>
<gene>
    <name evidence="3" type="ORF">HMPREF9709_00628</name>
</gene>
<dbReference type="InterPro" id="IPR011004">
    <property type="entry name" value="Trimer_LpxA-like_sf"/>
</dbReference>
<name>H3NMR7_9FIRM</name>
<comment type="similarity">
    <text evidence="1">Belongs to the barstar family.</text>
</comment>
<dbReference type="AlphaFoldDB" id="H3NMR7"/>
<dbReference type="RefSeq" id="WP_005397893.1">
    <property type="nucleotide sequence ID" value="NZ_JH601088.1"/>
</dbReference>
<dbReference type="InterPro" id="IPR000468">
    <property type="entry name" value="Barstar"/>
</dbReference>
<dbReference type="Gene3D" id="2.160.10.10">
    <property type="entry name" value="Hexapeptide repeat proteins"/>
    <property type="match status" value="1"/>
</dbReference>
<dbReference type="InterPro" id="IPR001451">
    <property type="entry name" value="Hexapep"/>
</dbReference>
<dbReference type="InterPro" id="IPR047324">
    <property type="entry name" value="LbH_gamma_CA-like"/>
</dbReference>
<sequence length="287" mass="31676">MNKNIVLDGKQFTNKEVFHDIMVKEFGLPSYYGRNLDALWDLLSEKNDLTILIMNAQGIEQNLGDYGKSVLKLFDDLNSLEGFKVDYIFSTCYMNDLNYESKNTKKKEVKREDSNAFTVKSLDEDTPNFDDSVYLAEGSRLSGKITIGENSSVWYNAVIRADENEVIIGKNSNVQDNAVIHQSEDSKVEIGDNVTIGHTAIVHGAKVEDNVIIGMGATVLDNAVIGKNSIVGANSLVTKGKEIPEGVLVVGIPAKIVRKLTDDEVSSITENAQIYVNLAKKHKKNAI</sequence>
<dbReference type="STRING" id="883114.HMPREF9709_00628"/>
<evidence type="ECO:0000313" key="3">
    <source>
        <dbReference type="EMBL" id="EHR34658.1"/>
    </source>
</evidence>
<dbReference type="InterPro" id="IPR035905">
    <property type="entry name" value="Barstar-like_sf"/>
</dbReference>
<proteinExistence type="inferred from homology"/>
<dbReference type="CDD" id="cd04645">
    <property type="entry name" value="LbH_gamma_CA_like"/>
    <property type="match status" value="1"/>
</dbReference>
<dbReference type="Gene3D" id="3.30.370.10">
    <property type="entry name" value="Barstar-like"/>
    <property type="match status" value="1"/>
</dbReference>
<protein>
    <recommendedName>
        <fullName evidence="2">Barstar (barnase inhibitor) domain-containing protein</fullName>
    </recommendedName>
</protein>
<dbReference type="Pfam" id="PF01337">
    <property type="entry name" value="Barstar"/>
    <property type="match status" value="1"/>
</dbReference>
<feature type="domain" description="Barstar (barnase inhibitor)" evidence="2">
    <location>
        <begin position="4"/>
        <end position="78"/>
    </location>
</feature>
<comment type="caution">
    <text evidence="3">The sequence shown here is derived from an EMBL/GenBank/DDBJ whole genome shotgun (WGS) entry which is preliminary data.</text>
</comment>